<dbReference type="AlphaFoldDB" id="A0AAV5ISR5"/>
<keyword evidence="3" id="KW-1185">Reference proteome</keyword>
<feature type="compositionally biased region" description="Basic and acidic residues" evidence="1">
    <location>
        <begin position="27"/>
        <end position="39"/>
    </location>
</feature>
<name>A0AAV5ISR5_9ROSI</name>
<dbReference type="EMBL" id="BPVZ01000022">
    <property type="protein sequence ID" value="GKV04912.1"/>
    <property type="molecule type" value="Genomic_DNA"/>
</dbReference>
<evidence type="ECO:0000313" key="3">
    <source>
        <dbReference type="Proteomes" id="UP001054252"/>
    </source>
</evidence>
<evidence type="ECO:0000256" key="1">
    <source>
        <dbReference type="SAM" id="MobiDB-lite"/>
    </source>
</evidence>
<dbReference type="Proteomes" id="UP001054252">
    <property type="component" value="Unassembled WGS sequence"/>
</dbReference>
<reference evidence="2 3" key="1">
    <citation type="journal article" date="2021" name="Commun. Biol.">
        <title>The genome of Shorea leprosula (Dipterocarpaceae) highlights the ecological relevance of drought in aseasonal tropical rainforests.</title>
        <authorList>
            <person name="Ng K.K.S."/>
            <person name="Kobayashi M.J."/>
            <person name="Fawcett J.A."/>
            <person name="Hatakeyama M."/>
            <person name="Paape T."/>
            <person name="Ng C.H."/>
            <person name="Ang C.C."/>
            <person name="Tnah L.H."/>
            <person name="Lee C.T."/>
            <person name="Nishiyama T."/>
            <person name="Sese J."/>
            <person name="O'Brien M.J."/>
            <person name="Copetti D."/>
            <person name="Mohd Noor M.I."/>
            <person name="Ong R.C."/>
            <person name="Putra M."/>
            <person name="Sireger I.Z."/>
            <person name="Indrioko S."/>
            <person name="Kosugi Y."/>
            <person name="Izuno A."/>
            <person name="Isagi Y."/>
            <person name="Lee S.L."/>
            <person name="Shimizu K.K."/>
        </authorList>
    </citation>
    <scope>NUCLEOTIDE SEQUENCE [LARGE SCALE GENOMIC DNA]</scope>
    <source>
        <strain evidence="2">214</strain>
    </source>
</reference>
<gene>
    <name evidence="2" type="ORF">SLEP1_g17004</name>
</gene>
<sequence>MTKILKAGMGMDVSLYPLTPSNQSQAEGKEDEGSAKEHF</sequence>
<proteinExistence type="predicted"/>
<protein>
    <submittedName>
        <fullName evidence="2">Uncharacterized protein</fullName>
    </submittedName>
</protein>
<comment type="caution">
    <text evidence="2">The sequence shown here is derived from an EMBL/GenBank/DDBJ whole genome shotgun (WGS) entry which is preliminary data.</text>
</comment>
<evidence type="ECO:0000313" key="2">
    <source>
        <dbReference type="EMBL" id="GKV04912.1"/>
    </source>
</evidence>
<accession>A0AAV5ISR5</accession>
<feature type="region of interest" description="Disordered" evidence="1">
    <location>
        <begin position="1"/>
        <end position="39"/>
    </location>
</feature>
<organism evidence="2 3">
    <name type="scientific">Rubroshorea leprosula</name>
    <dbReference type="NCBI Taxonomy" id="152421"/>
    <lineage>
        <taxon>Eukaryota</taxon>
        <taxon>Viridiplantae</taxon>
        <taxon>Streptophyta</taxon>
        <taxon>Embryophyta</taxon>
        <taxon>Tracheophyta</taxon>
        <taxon>Spermatophyta</taxon>
        <taxon>Magnoliopsida</taxon>
        <taxon>eudicotyledons</taxon>
        <taxon>Gunneridae</taxon>
        <taxon>Pentapetalae</taxon>
        <taxon>rosids</taxon>
        <taxon>malvids</taxon>
        <taxon>Malvales</taxon>
        <taxon>Dipterocarpaceae</taxon>
        <taxon>Rubroshorea</taxon>
    </lineage>
</organism>